<keyword evidence="2" id="KW-0547">Nucleotide-binding</keyword>
<comment type="caution">
    <text evidence="7">The sequence shown here is derived from an EMBL/GenBank/DDBJ whole genome shotgun (WGS) entry which is preliminary data.</text>
</comment>
<dbReference type="CDD" id="cd14014">
    <property type="entry name" value="STKc_PknB_like"/>
    <property type="match status" value="1"/>
</dbReference>
<dbReference type="PANTHER" id="PTHR43289">
    <property type="entry name" value="MITOGEN-ACTIVATED PROTEIN KINASE KINASE KINASE 20-RELATED"/>
    <property type="match status" value="1"/>
</dbReference>
<evidence type="ECO:0000259" key="6">
    <source>
        <dbReference type="PROSITE" id="PS50011"/>
    </source>
</evidence>
<evidence type="ECO:0000256" key="5">
    <source>
        <dbReference type="SAM" id="MobiDB-lite"/>
    </source>
</evidence>
<dbReference type="GO" id="GO:0005524">
    <property type="term" value="F:ATP binding"/>
    <property type="evidence" value="ECO:0007669"/>
    <property type="project" value="UniProtKB-KW"/>
</dbReference>
<feature type="compositionally biased region" description="Basic and acidic residues" evidence="5">
    <location>
        <begin position="1"/>
        <end position="14"/>
    </location>
</feature>
<feature type="domain" description="Protein kinase" evidence="6">
    <location>
        <begin position="37"/>
        <end position="214"/>
    </location>
</feature>
<proteinExistence type="predicted"/>
<dbReference type="Gene3D" id="1.10.510.10">
    <property type="entry name" value="Transferase(Phosphotransferase) domain 1"/>
    <property type="match status" value="1"/>
</dbReference>
<dbReference type="GO" id="GO:0004674">
    <property type="term" value="F:protein serine/threonine kinase activity"/>
    <property type="evidence" value="ECO:0007669"/>
    <property type="project" value="TreeGrafter"/>
</dbReference>
<dbReference type="SUPFAM" id="SSF56112">
    <property type="entry name" value="Protein kinase-like (PK-like)"/>
    <property type="match status" value="1"/>
</dbReference>
<gene>
    <name evidence="7" type="ORF">S01H1_75536</name>
</gene>
<protein>
    <recommendedName>
        <fullName evidence="6">Protein kinase domain-containing protein</fullName>
    </recommendedName>
</protein>
<dbReference type="Gene3D" id="3.30.200.20">
    <property type="entry name" value="Phosphorylase Kinase, domain 1"/>
    <property type="match status" value="1"/>
</dbReference>
<keyword evidence="3" id="KW-0418">Kinase</keyword>
<dbReference type="EMBL" id="BARS01050625">
    <property type="protein sequence ID" value="GAG50074.1"/>
    <property type="molecule type" value="Genomic_DNA"/>
</dbReference>
<keyword evidence="4" id="KW-0067">ATP-binding</keyword>
<evidence type="ECO:0000256" key="2">
    <source>
        <dbReference type="ARBA" id="ARBA00022741"/>
    </source>
</evidence>
<dbReference type="SMART" id="SM00220">
    <property type="entry name" value="S_TKc"/>
    <property type="match status" value="1"/>
</dbReference>
<evidence type="ECO:0000256" key="1">
    <source>
        <dbReference type="ARBA" id="ARBA00022679"/>
    </source>
</evidence>
<reference evidence="7" key="1">
    <citation type="journal article" date="2014" name="Front. Microbiol.">
        <title>High frequency of phylogenetically diverse reductive dehalogenase-homologous genes in deep subseafloor sedimentary metagenomes.</title>
        <authorList>
            <person name="Kawai M."/>
            <person name="Futagami T."/>
            <person name="Toyoda A."/>
            <person name="Takaki Y."/>
            <person name="Nishi S."/>
            <person name="Hori S."/>
            <person name="Arai W."/>
            <person name="Tsubouchi T."/>
            <person name="Morono Y."/>
            <person name="Uchiyama I."/>
            <person name="Ito T."/>
            <person name="Fujiyama A."/>
            <person name="Inagaki F."/>
            <person name="Takami H."/>
        </authorList>
    </citation>
    <scope>NUCLEOTIDE SEQUENCE</scope>
    <source>
        <strain evidence="7">Expedition CK06-06</strain>
    </source>
</reference>
<sequence length="214" mass="23062">MSDAKEKNGRRPGEDVVPPTASFDSSVLGPGGQIGPFRIERELGRGAVGVVYLAHDTKLDRPVAIKSLPAEVMANPKARSRFAREARVLASLNHPNIATIYEEFKEVKGVGYLILEYVPGQTLAERIAKSRLKLEETLSIALQIAEAVAAAHEHDVIHRDLKPGNIKITPEGKVKVLDFGLAKAVGGEALDQQTTITQPGRVIGTPAYMSPEQA</sequence>
<dbReference type="InterPro" id="IPR011009">
    <property type="entry name" value="Kinase-like_dom_sf"/>
</dbReference>
<dbReference type="PROSITE" id="PS50011">
    <property type="entry name" value="PROTEIN_KINASE_DOM"/>
    <property type="match status" value="1"/>
</dbReference>
<keyword evidence="1" id="KW-0808">Transferase</keyword>
<dbReference type="InterPro" id="IPR000719">
    <property type="entry name" value="Prot_kinase_dom"/>
</dbReference>
<evidence type="ECO:0000256" key="3">
    <source>
        <dbReference type="ARBA" id="ARBA00022777"/>
    </source>
</evidence>
<organism evidence="7">
    <name type="scientific">marine sediment metagenome</name>
    <dbReference type="NCBI Taxonomy" id="412755"/>
    <lineage>
        <taxon>unclassified sequences</taxon>
        <taxon>metagenomes</taxon>
        <taxon>ecological metagenomes</taxon>
    </lineage>
</organism>
<evidence type="ECO:0000313" key="7">
    <source>
        <dbReference type="EMBL" id="GAG50074.1"/>
    </source>
</evidence>
<dbReference type="PANTHER" id="PTHR43289:SF6">
    <property type="entry name" value="SERINE_THREONINE-PROTEIN KINASE NEKL-3"/>
    <property type="match status" value="1"/>
</dbReference>
<name>X0Y2L6_9ZZZZ</name>
<feature type="region of interest" description="Disordered" evidence="5">
    <location>
        <begin position="1"/>
        <end position="29"/>
    </location>
</feature>
<accession>X0Y2L6</accession>
<dbReference type="Pfam" id="PF00069">
    <property type="entry name" value="Pkinase"/>
    <property type="match status" value="1"/>
</dbReference>
<evidence type="ECO:0000256" key="4">
    <source>
        <dbReference type="ARBA" id="ARBA00022840"/>
    </source>
</evidence>
<feature type="non-terminal residue" evidence="7">
    <location>
        <position position="214"/>
    </location>
</feature>
<dbReference type="AlphaFoldDB" id="X0Y2L6"/>